<dbReference type="SMART" id="SM00388">
    <property type="entry name" value="HisKA"/>
    <property type="match status" value="1"/>
</dbReference>
<keyword evidence="4" id="KW-0597">Phosphoprotein</keyword>
<organism evidence="14 15">
    <name type="scientific">Luteibacter yeojuensis</name>
    <dbReference type="NCBI Taxonomy" id="345309"/>
    <lineage>
        <taxon>Bacteria</taxon>
        <taxon>Pseudomonadati</taxon>
        <taxon>Pseudomonadota</taxon>
        <taxon>Gammaproteobacteria</taxon>
        <taxon>Lysobacterales</taxon>
        <taxon>Rhodanobacteraceae</taxon>
        <taxon>Luteibacter</taxon>
    </lineage>
</organism>
<evidence type="ECO:0000259" key="12">
    <source>
        <dbReference type="PROSITE" id="PS50109"/>
    </source>
</evidence>
<dbReference type="SUPFAM" id="SSF55874">
    <property type="entry name" value="ATPase domain of HSP90 chaperone/DNA topoisomerase II/histidine kinase"/>
    <property type="match status" value="1"/>
</dbReference>
<dbReference type="GO" id="GO:0005886">
    <property type="term" value="C:plasma membrane"/>
    <property type="evidence" value="ECO:0007669"/>
    <property type="project" value="TreeGrafter"/>
</dbReference>
<dbReference type="AlphaFoldDB" id="A0A0F3K8N8"/>
<feature type="domain" description="HAMP" evidence="13">
    <location>
        <begin position="184"/>
        <end position="237"/>
    </location>
</feature>
<keyword evidence="5" id="KW-0808">Transferase</keyword>
<dbReference type="SMART" id="SM00387">
    <property type="entry name" value="HATPase_c"/>
    <property type="match status" value="1"/>
</dbReference>
<keyword evidence="9" id="KW-0902">Two-component regulatory system</keyword>
<evidence type="ECO:0000256" key="8">
    <source>
        <dbReference type="ARBA" id="ARBA00022989"/>
    </source>
</evidence>
<evidence type="ECO:0000256" key="3">
    <source>
        <dbReference type="ARBA" id="ARBA00012438"/>
    </source>
</evidence>
<dbReference type="InterPro" id="IPR050428">
    <property type="entry name" value="TCS_sensor_his_kinase"/>
</dbReference>
<feature type="domain" description="Histidine kinase" evidence="12">
    <location>
        <begin position="245"/>
        <end position="445"/>
    </location>
</feature>
<evidence type="ECO:0000256" key="5">
    <source>
        <dbReference type="ARBA" id="ARBA00022679"/>
    </source>
</evidence>
<dbReference type="InterPro" id="IPR036890">
    <property type="entry name" value="HATPase_C_sf"/>
</dbReference>
<evidence type="ECO:0000256" key="10">
    <source>
        <dbReference type="ARBA" id="ARBA00023136"/>
    </source>
</evidence>
<proteinExistence type="predicted"/>
<evidence type="ECO:0000256" key="6">
    <source>
        <dbReference type="ARBA" id="ARBA00022692"/>
    </source>
</evidence>
<dbReference type="Proteomes" id="UP000033651">
    <property type="component" value="Unassembled WGS sequence"/>
</dbReference>
<dbReference type="SUPFAM" id="SSF47384">
    <property type="entry name" value="Homodimeric domain of signal transducing histidine kinase"/>
    <property type="match status" value="1"/>
</dbReference>
<dbReference type="Gene3D" id="1.10.287.130">
    <property type="match status" value="1"/>
</dbReference>
<evidence type="ECO:0000256" key="9">
    <source>
        <dbReference type="ARBA" id="ARBA00023012"/>
    </source>
</evidence>
<dbReference type="PROSITE" id="PS50885">
    <property type="entry name" value="HAMP"/>
    <property type="match status" value="1"/>
</dbReference>
<comment type="catalytic activity">
    <reaction evidence="1">
        <text>ATP + protein L-histidine = ADP + protein N-phospho-L-histidine.</text>
        <dbReference type="EC" id="2.7.13.3"/>
    </reaction>
</comment>
<evidence type="ECO:0000259" key="13">
    <source>
        <dbReference type="PROSITE" id="PS50885"/>
    </source>
</evidence>
<dbReference type="PRINTS" id="PR00344">
    <property type="entry name" value="BCTRLSENSOR"/>
</dbReference>
<dbReference type="EMBL" id="JZRB01000056">
    <property type="protein sequence ID" value="KJV26464.1"/>
    <property type="molecule type" value="Genomic_DNA"/>
</dbReference>
<name>A0A0F3K8N8_9GAMM</name>
<evidence type="ECO:0000256" key="7">
    <source>
        <dbReference type="ARBA" id="ARBA00022777"/>
    </source>
</evidence>
<sequence length="449" mass="48581">MAKSGKSLAWGLTWSIVLPQAVIMLAGLTLLGIRVQNDSVSYIDLPLVQHVVDSFKPGADGGITLEPSEKVREHMAEHPGMWIVARDEAGHAFTHGKPPASLQPLIDRLPHLANSEIHGATEPFDDTMSVRRVEWPTGYLHLMVGGAPMSKSNGLATVIAAYLGITLMLPCIIASLITVPIMVRRSMKIVRQVAKHADAIDVEKRGARLADQTVPREVQPLVRGFNAALTRVSDGYDIRDRFLASAAHELRAPIAILRARIDAMDPGPERTRLVGDVARLWNLAEQLLDLQRFNGDAAACQRLDLAKLASDTVGDIAPVALEAGNEIEFNGPRAPVWVLGDALALSRVLMNLIQNAMMHAGDEGTISVAVNSLGEMTVSDEGHGVPLEERDRIFEPFYRTRPSSRGTGLGLHLARQVVERHGGGIDVTDGEKGGACFRVTLPLADASRR</sequence>
<feature type="transmembrane region" description="Helical" evidence="11">
    <location>
        <begin position="12"/>
        <end position="33"/>
    </location>
</feature>
<comment type="subcellular location">
    <subcellularLocation>
        <location evidence="2">Membrane</location>
        <topology evidence="2">Multi-pass membrane protein</topology>
    </subcellularLocation>
</comment>
<keyword evidence="8 11" id="KW-1133">Transmembrane helix</keyword>
<protein>
    <recommendedName>
        <fullName evidence="3">histidine kinase</fullName>
        <ecNumber evidence="3">2.7.13.3</ecNumber>
    </recommendedName>
</protein>
<dbReference type="InterPro" id="IPR005467">
    <property type="entry name" value="His_kinase_dom"/>
</dbReference>
<keyword evidence="7" id="KW-0418">Kinase</keyword>
<dbReference type="InterPro" id="IPR003594">
    <property type="entry name" value="HATPase_dom"/>
</dbReference>
<dbReference type="PROSITE" id="PS50109">
    <property type="entry name" value="HIS_KIN"/>
    <property type="match status" value="1"/>
</dbReference>
<keyword evidence="10 11" id="KW-0472">Membrane</keyword>
<dbReference type="PANTHER" id="PTHR45436">
    <property type="entry name" value="SENSOR HISTIDINE KINASE YKOH"/>
    <property type="match status" value="1"/>
</dbReference>
<keyword evidence="15" id="KW-1185">Reference proteome</keyword>
<dbReference type="GO" id="GO:0000155">
    <property type="term" value="F:phosphorelay sensor kinase activity"/>
    <property type="evidence" value="ECO:0007669"/>
    <property type="project" value="InterPro"/>
</dbReference>
<dbReference type="InterPro" id="IPR036097">
    <property type="entry name" value="HisK_dim/P_sf"/>
</dbReference>
<dbReference type="EC" id="2.7.13.3" evidence="3"/>
<evidence type="ECO:0000313" key="15">
    <source>
        <dbReference type="Proteomes" id="UP000033651"/>
    </source>
</evidence>
<evidence type="ECO:0000256" key="4">
    <source>
        <dbReference type="ARBA" id="ARBA00022553"/>
    </source>
</evidence>
<accession>A0A0F3K8N8</accession>
<keyword evidence="6 11" id="KW-0812">Transmembrane</keyword>
<dbReference type="OrthoDB" id="9804645at2"/>
<comment type="caution">
    <text evidence="14">The sequence shown here is derived from an EMBL/GenBank/DDBJ whole genome shotgun (WGS) entry which is preliminary data.</text>
</comment>
<evidence type="ECO:0000256" key="11">
    <source>
        <dbReference type="SAM" id="Phobius"/>
    </source>
</evidence>
<feature type="transmembrane region" description="Helical" evidence="11">
    <location>
        <begin position="159"/>
        <end position="183"/>
    </location>
</feature>
<dbReference type="PATRIC" id="fig|345309.4.peg.3505"/>
<gene>
    <name evidence="14" type="ORF">VI08_18480</name>
</gene>
<evidence type="ECO:0000256" key="2">
    <source>
        <dbReference type="ARBA" id="ARBA00004141"/>
    </source>
</evidence>
<dbReference type="PANTHER" id="PTHR45436:SF15">
    <property type="entry name" value="SENSOR HISTIDINE KINASE CUSS"/>
    <property type="match status" value="1"/>
</dbReference>
<dbReference type="CDD" id="cd00075">
    <property type="entry name" value="HATPase"/>
    <property type="match status" value="1"/>
</dbReference>
<evidence type="ECO:0000313" key="14">
    <source>
        <dbReference type="EMBL" id="KJV26464.1"/>
    </source>
</evidence>
<dbReference type="InterPro" id="IPR003661">
    <property type="entry name" value="HisK_dim/P_dom"/>
</dbReference>
<reference evidence="14 15" key="1">
    <citation type="submission" date="2015-03" db="EMBL/GenBank/DDBJ databases">
        <title>Draft genome sequence of Luteibacter yeojuensis strain SU11.</title>
        <authorList>
            <person name="Sulaiman J."/>
            <person name="Priya K."/>
            <person name="Chan K.-G."/>
        </authorList>
    </citation>
    <scope>NUCLEOTIDE SEQUENCE [LARGE SCALE GENOMIC DNA]</scope>
    <source>
        <strain evidence="14 15">SU11</strain>
    </source>
</reference>
<dbReference type="Gene3D" id="3.30.565.10">
    <property type="entry name" value="Histidine kinase-like ATPase, C-terminal domain"/>
    <property type="match status" value="1"/>
</dbReference>
<dbReference type="RefSeq" id="WP_045831114.1">
    <property type="nucleotide sequence ID" value="NZ_JZRB01000056.1"/>
</dbReference>
<dbReference type="InterPro" id="IPR003660">
    <property type="entry name" value="HAMP_dom"/>
</dbReference>
<evidence type="ECO:0000256" key="1">
    <source>
        <dbReference type="ARBA" id="ARBA00000085"/>
    </source>
</evidence>
<dbReference type="Pfam" id="PF02518">
    <property type="entry name" value="HATPase_c"/>
    <property type="match status" value="1"/>
</dbReference>
<dbReference type="InterPro" id="IPR004358">
    <property type="entry name" value="Sig_transdc_His_kin-like_C"/>
</dbReference>
<dbReference type="CDD" id="cd00082">
    <property type="entry name" value="HisKA"/>
    <property type="match status" value="1"/>
</dbReference>